<dbReference type="SUPFAM" id="SSF52799">
    <property type="entry name" value="(Phosphotyrosine protein) phosphatases II"/>
    <property type="match status" value="1"/>
</dbReference>
<dbReference type="Gene3D" id="2.60.40.10">
    <property type="entry name" value="Immunoglobulins"/>
    <property type="match status" value="1"/>
</dbReference>
<dbReference type="GO" id="GO:0019203">
    <property type="term" value="F:carbohydrate phosphatase activity"/>
    <property type="evidence" value="ECO:0007669"/>
    <property type="project" value="InterPro"/>
</dbReference>
<reference evidence="9" key="1">
    <citation type="journal article" date="2006" name="PLoS Biol.">
        <title>Macronuclear genome sequence of the ciliate Tetrahymena thermophila, a model eukaryote.</title>
        <authorList>
            <person name="Eisen J.A."/>
            <person name="Coyne R.S."/>
            <person name="Wu M."/>
            <person name="Wu D."/>
            <person name="Thiagarajan M."/>
            <person name="Wortman J.R."/>
            <person name="Badger J.H."/>
            <person name="Ren Q."/>
            <person name="Amedeo P."/>
            <person name="Jones K.M."/>
            <person name="Tallon L.J."/>
            <person name="Delcher A.L."/>
            <person name="Salzberg S.L."/>
            <person name="Silva J.C."/>
            <person name="Haas B.J."/>
            <person name="Majoros W.H."/>
            <person name="Farzad M."/>
            <person name="Carlton J.M."/>
            <person name="Smith R.K. Jr."/>
            <person name="Garg J."/>
            <person name="Pearlman R.E."/>
            <person name="Karrer K.M."/>
            <person name="Sun L."/>
            <person name="Manning G."/>
            <person name="Elde N.C."/>
            <person name="Turkewitz A.P."/>
            <person name="Asai D.J."/>
            <person name="Wilkes D.E."/>
            <person name="Wang Y."/>
            <person name="Cai H."/>
            <person name="Collins K."/>
            <person name="Stewart B.A."/>
            <person name="Lee S.R."/>
            <person name="Wilamowska K."/>
            <person name="Weinberg Z."/>
            <person name="Ruzzo W.L."/>
            <person name="Wloga D."/>
            <person name="Gaertig J."/>
            <person name="Frankel J."/>
            <person name="Tsao C.-C."/>
            <person name="Gorovsky M.A."/>
            <person name="Keeling P.J."/>
            <person name="Waller R.F."/>
            <person name="Patron N.J."/>
            <person name="Cherry J.M."/>
            <person name="Stover N.A."/>
            <person name="Krieger C.J."/>
            <person name="del Toro C."/>
            <person name="Ryder H.F."/>
            <person name="Williamson S.C."/>
            <person name="Barbeau R.A."/>
            <person name="Hamilton E.P."/>
            <person name="Orias E."/>
        </authorList>
    </citation>
    <scope>NUCLEOTIDE SEQUENCE [LARGE SCALE GENOMIC DNA]</scope>
    <source>
        <strain evidence="9">SB210</strain>
    </source>
</reference>
<dbReference type="Pfam" id="PF00782">
    <property type="entry name" value="DSPc"/>
    <property type="match status" value="1"/>
</dbReference>
<proteinExistence type="predicted"/>
<dbReference type="Gene3D" id="3.90.190.10">
    <property type="entry name" value="Protein tyrosine phosphatase superfamily"/>
    <property type="match status" value="1"/>
</dbReference>
<feature type="region of interest" description="Disordered" evidence="4">
    <location>
        <begin position="395"/>
        <end position="428"/>
    </location>
</feature>
<organism evidence="8 9">
    <name type="scientific">Tetrahymena thermophila (strain SB210)</name>
    <dbReference type="NCBI Taxonomy" id="312017"/>
    <lineage>
        <taxon>Eukaryota</taxon>
        <taxon>Sar</taxon>
        <taxon>Alveolata</taxon>
        <taxon>Ciliophora</taxon>
        <taxon>Intramacronucleata</taxon>
        <taxon>Oligohymenophorea</taxon>
        <taxon>Hymenostomatida</taxon>
        <taxon>Tetrahymenina</taxon>
        <taxon>Tetrahymenidae</taxon>
        <taxon>Tetrahymena</taxon>
    </lineage>
</organism>
<dbReference type="HOGENOM" id="CLU_023073_0_0_1"/>
<sequence>MNNNNYNNIHRYDFNIVEFKVVCKVEWGQTVGVMGNIASLGNWEDQGIFPLTWTENHVWKGEMLIMPGCEQNFECKFVIFHKDDKNNTNTLIEMEKGANRQYNLNNPAQFITEQQQESQQSTQDNKFIISEIFNMRKVTFSVYSTPNSIIHISGNIPQFKVPQQLCYEQQIPSMNCDQQLSLYYQDFYVDMREDMMRYYYIKNFVQVERGIGRYIIFNNHITKPFAIQYSLAIPEVFKEELSFDNITENLSIGSFINSANDISSLHKLGVTAIVNLQTKRDMERKYVNAQEIRKICKSKGILFINTPIRDNDPVDYVQRAPEVLDIIEDLYKANHHIYIHCTAGIGRAPQTAILHLVLHRNYKINEASELIFSKRPVSSPNKEAIISVLKMLSESSSESTSDRSIDEEEEDYRSEEFCSSNQISAKIM</sequence>
<evidence type="ECO:0000256" key="1">
    <source>
        <dbReference type="ARBA" id="ARBA00022801"/>
    </source>
</evidence>
<evidence type="ECO:0000259" key="7">
    <source>
        <dbReference type="PROSITE" id="PS51166"/>
    </source>
</evidence>
<dbReference type="CDD" id="cd14526">
    <property type="entry name" value="DSP_laforin-like"/>
    <property type="match status" value="1"/>
</dbReference>
<dbReference type="PROSITE" id="PS51166">
    <property type="entry name" value="CBM20"/>
    <property type="match status" value="1"/>
</dbReference>
<dbReference type="PANTHER" id="PTHR46642:SF3">
    <property type="entry name" value="PHOSPHOGLUCAN PHOSPHATASE DSP4, CHLOROPLASTIC"/>
    <property type="match status" value="1"/>
</dbReference>
<gene>
    <name evidence="8" type="ORF">TTHERM_00842420</name>
</gene>
<evidence type="ECO:0000313" key="8">
    <source>
        <dbReference type="EMBL" id="EAS07016.1"/>
    </source>
</evidence>
<evidence type="ECO:0000256" key="2">
    <source>
        <dbReference type="ARBA" id="ARBA00022912"/>
    </source>
</evidence>
<dbReference type="Pfam" id="PF00686">
    <property type="entry name" value="CBM_20"/>
    <property type="match status" value="1"/>
</dbReference>
<keyword evidence="9" id="KW-1185">Reference proteome</keyword>
<keyword evidence="1" id="KW-0378">Hydrolase</keyword>
<dbReference type="STRING" id="312017.I7MMV1"/>
<protein>
    <submittedName>
        <fullName evidence="8">Dual specificity phosphatase domain protein</fullName>
    </submittedName>
</protein>
<dbReference type="Proteomes" id="UP000009168">
    <property type="component" value="Unassembled WGS sequence"/>
</dbReference>
<dbReference type="InParanoid" id="I7MMV1"/>
<name>I7MMV1_TETTS</name>
<feature type="domain" description="CBM20" evidence="7">
    <location>
        <begin position="9"/>
        <end position="121"/>
    </location>
</feature>
<dbReference type="SMART" id="SM00195">
    <property type="entry name" value="DSPc"/>
    <property type="match status" value="1"/>
</dbReference>
<dbReference type="KEGG" id="tet:TTHERM_00842420"/>
<evidence type="ECO:0000259" key="6">
    <source>
        <dbReference type="PROSITE" id="PS50056"/>
    </source>
</evidence>
<dbReference type="GO" id="GO:0044042">
    <property type="term" value="P:glucan metabolic process"/>
    <property type="evidence" value="ECO:0007669"/>
    <property type="project" value="UniProtKB-ARBA"/>
</dbReference>
<feature type="domain" description="Tyrosine-protein phosphatase" evidence="5">
    <location>
        <begin position="242"/>
        <end position="398"/>
    </location>
</feature>
<feature type="domain" description="Tyrosine specific protein phosphatases" evidence="6">
    <location>
        <begin position="321"/>
        <end position="386"/>
    </location>
</feature>
<dbReference type="InterPro" id="IPR000387">
    <property type="entry name" value="Tyr_Pase_dom"/>
</dbReference>
<dbReference type="InterPro" id="IPR013783">
    <property type="entry name" value="Ig-like_fold"/>
</dbReference>
<feature type="compositionally biased region" description="Polar residues" evidence="4">
    <location>
        <begin position="417"/>
        <end position="428"/>
    </location>
</feature>
<dbReference type="InterPro" id="IPR029021">
    <property type="entry name" value="Prot-tyrosine_phosphatase-like"/>
</dbReference>
<dbReference type="AlphaFoldDB" id="I7MMV1"/>
<dbReference type="InterPro" id="IPR045204">
    <property type="entry name" value="DSP_laforin-like"/>
</dbReference>
<dbReference type="CDD" id="cd05467">
    <property type="entry name" value="CBM20"/>
    <property type="match status" value="1"/>
</dbReference>
<dbReference type="OrthoDB" id="273181at2759"/>
<dbReference type="InterPro" id="IPR013784">
    <property type="entry name" value="Carb-bd-like_fold"/>
</dbReference>
<dbReference type="PANTHER" id="PTHR46642">
    <property type="entry name" value="DUAL SPECIFICITY PHOSPHATASE, SUBGROUP, CATALYTIC DOMAIN"/>
    <property type="match status" value="1"/>
</dbReference>
<evidence type="ECO:0000313" key="9">
    <source>
        <dbReference type="Proteomes" id="UP000009168"/>
    </source>
</evidence>
<dbReference type="InterPro" id="IPR020422">
    <property type="entry name" value="TYR_PHOSPHATASE_DUAL_dom"/>
</dbReference>
<evidence type="ECO:0000256" key="4">
    <source>
        <dbReference type="SAM" id="MobiDB-lite"/>
    </source>
</evidence>
<dbReference type="SUPFAM" id="SSF49452">
    <property type="entry name" value="Starch-binding domain-like"/>
    <property type="match status" value="1"/>
</dbReference>
<dbReference type="SMART" id="SM01065">
    <property type="entry name" value="CBM_2"/>
    <property type="match status" value="1"/>
</dbReference>
<dbReference type="PROSITE" id="PS50056">
    <property type="entry name" value="TYR_PHOSPHATASE_2"/>
    <property type="match status" value="1"/>
</dbReference>
<dbReference type="eggNOG" id="KOG1716">
    <property type="taxonomic scope" value="Eukaryota"/>
</dbReference>
<dbReference type="RefSeq" id="XP_001027258.1">
    <property type="nucleotide sequence ID" value="XM_001027258.3"/>
</dbReference>
<keyword evidence="3" id="KW-0119">Carbohydrate metabolism</keyword>
<accession>I7MMV1</accession>
<dbReference type="GO" id="GO:0004721">
    <property type="term" value="F:phosphoprotein phosphatase activity"/>
    <property type="evidence" value="ECO:0007669"/>
    <property type="project" value="UniProtKB-KW"/>
</dbReference>
<dbReference type="PROSITE" id="PS50054">
    <property type="entry name" value="TYR_PHOSPHATASE_DUAL"/>
    <property type="match status" value="1"/>
</dbReference>
<keyword evidence="2" id="KW-0904">Protein phosphatase</keyword>
<dbReference type="GO" id="GO:0005737">
    <property type="term" value="C:cytoplasm"/>
    <property type="evidence" value="ECO:0007669"/>
    <property type="project" value="UniProtKB-ARBA"/>
</dbReference>
<dbReference type="InterPro" id="IPR000340">
    <property type="entry name" value="Dual-sp_phosphatase_cat-dom"/>
</dbReference>
<dbReference type="GeneID" id="7839198"/>
<dbReference type="InterPro" id="IPR052832">
    <property type="entry name" value="Starch-Glucan_Phosphatase"/>
</dbReference>
<evidence type="ECO:0000256" key="3">
    <source>
        <dbReference type="ARBA" id="ARBA00023277"/>
    </source>
</evidence>
<evidence type="ECO:0000259" key="5">
    <source>
        <dbReference type="PROSITE" id="PS50054"/>
    </source>
</evidence>
<dbReference type="InterPro" id="IPR002044">
    <property type="entry name" value="CBM20"/>
</dbReference>
<dbReference type="GO" id="GO:2001070">
    <property type="term" value="F:starch binding"/>
    <property type="evidence" value="ECO:0007669"/>
    <property type="project" value="InterPro"/>
</dbReference>
<dbReference type="EMBL" id="GG662249">
    <property type="protein sequence ID" value="EAS07016.1"/>
    <property type="molecule type" value="Genomic_DNA"/>
</dbReference>